<dbReference type="STRING" id="1111077.M1VXV8"/>
<comment type="caution">
    <text evidence="2">The sequence shown here is derived from an EMBL/GenBank/DDBJ whole genome shotgun (WGS) entry which is preliminary data.</text>
</comment>
<evidence type="ECO:0000256" key="1">
    <source>
        <dbReference type="SAM" id="SignalP"/>
    </source>
</evidence>
<dbReference type="EMBL" id="CAGA01000001">
    <property type="protein sequence ID" value="CCE26746.1"/>
    <property type="molecule type" value="Genomic_DNA"/>
</dbReference>
<feature type="signal peptide" evidence="1">
    <location>
        <begin position="1"/>
        <end position="26"/>
    </location>
</feature>
<dbReference type="Proteomes" id="UP000016801">
    <property type="component" value="Unassembled WGS sequence"/>
</dbReference>
<evidence type="ECO:0000313" key="2">
    <source>
        <dbReference type="EMBL" id="CCE26746.1"/>
    </source>
</evidence>
<name>M1VXV8_CLAP2</name>
<gene>
    <name evidence="2" type="ORF">CPUR_00215</name>
</gene>
<dbReference type="VEuPathDB" id="FungiDB:CPUR_00215"/>
<evidence type="ECO:0000313" key="3">
    <source>
        <dbReference type="Proteomes" id="UP000016801"/>
    </source>
</evidence>
<evidence type="ECO:0008006" key="4">
    <source>
        <dbReference type="Google" id="ProtNLM"/>
    </source>
</evidence>
<protein>
    <recommendedName>
        <fullName evidence="4">Ecp2 effector protein domain-containing protein</fullName>
    </recommendedName>
</protein>
<dbReference type="OrthoDB" id="3552888at2759"/>
<feature type="chain" id="PRO_5004018845" description="Ecp2 effector protein domain-containing protein" evidence="1">
    <location>
        <begin position="27"/>
        <end position="215"/>
    </location>
</feature>
<organism evidence="2 3">
    <name type="scientific">Claviceps purpurea (strain 20.1)</name>
    <name type="common">Ergot fungus</name>
    <name type="synonym">Sphacelia segetum</name>
    <dbReference type="NCBI Taxonomy" id="1111077"/>
    <lineage>
        <taxon>Eukaryota</taxon>
        <taxon>Fungi</taxon>
        <taxon>Dikarya</taxon>
        <taxon>Ascomycota</taxon>
        <taxon>Pezizomycotina</taxon>
        <taxon>Sordariomycetes</taxon>
        <taxon>Hypocreomycetidae</taxon>
        <taxon>Hypocreales</taxon>
        <taxon>Clavicipitaceae</taxon>
        <taxon>Claviceps</taxon>
    </lineage>
</organism>
<accession>M1VXV8</accession>
<keyword evidence="1" id="KW-0732">Signal</keyword>
<dbReference type="HOGENOM" id="CLU_089018_0_0_1"/>
<dbReference type="AlphaFoldDB" id="M1VXV8"/>
<reference evidence="2 3" key="1">
    <citation type="journal article" date="2013" name="PLoS Genet.">
        <title>Plant-symbiotic fungi as chemical engineers: Multi-genome analysis of the Clavicipitaceae reveals dynamics of alkaloid loci.</title>
        <authorList>
            <person name="Schardl C.L."/>
            <person name="Young C.A."/>
            <person name="Hesse U."/>
            <person name="Amyotte S.G."/>
            <person name="Andreeva K."/>
            <person name="Calie P.J."/>
            <person name="Fleetwood D.J."/>
            <person name="Haws D.C."/>
            <person name="Moore N."/>
            <person name="Oeser B."/>
            <person name="Panaccione D.G."/>
            <person name="Schweri K.K."/>
            <person name="Voisey C.R."/>
            <person name="Farman M.L."/>
            <person name="Jaromczyk J.W."/>
            <person name="Roe B.A."/>
            <person name="O'Sullivan D.M."/>
            <person name="Scott B."/>
            <person name="Tudzynski P."/>
            <person name="An Z."/>
            <person name="Arnaoudova E.G."/>
            <person name="Bullock C.T."/>
            <person name="Charlton N.D."/>
            <person name="Chen L."/>
            <person name="Cox M."/>
            <person name="Dinkins R.D."/>
            <person name="Florea S."/>
            <person name="Glenn A.E."/>
            <person name="Gordon A."/>
            <person name="Gueldener U."/>
            <person name="Harris D.R."/>
            <person name="Hollin W."/>
            <person name="Jaromczyk J."/>
            <person name="Johnson R.D."/>
            <person name="Khan A.K."/>
            <person name="Leistner E."/>
            <person name="Leuchtmann A."/>
            <person name="Li C."/>
            <person name="Liu J."/>
            <person name="Liu J."/>
            <person name="Liu M."/>
            <person name="Mace W."/>
            <person name="Machado C."/>
            <person name="Nagabhyru P."/>
            <person name="Pan J."/>
            <person name="Schmid J."/>
            <person name="Sugawara K."/>
            <person name="Steiner U."/>
            <person name="Takach J.E."/>
            <person name="Tanaka E."/>
            <person name="Webb J.S."/>
            <person name="Wilson E.V."/>
            <person name="Wiseman J.L."/>
            <person name="Yoshida R."/>
            <person name="Zeng Z."/>
        </authorList>
    </citation>
    <scope>NUCLEOTIDE SEQUENCE [LARGE SCALE GENOMIC DNA]</scope>
    <source>
        <strain evidence="2 3">20.1</strain>
    </source>
</reference>
<sequence>MKSNTLSKIIVMCLKFFLLLVASVSAVVISEPIPGLFVPSWNVAIEPGQEDIIVVNGTVQQVDAYMEANYPGWSAKWANFTSKSAPAKRATAAHPTRPDMIKVKSVMCDRPLQGCVTGAILGGIDDLRKIKKSRHPRSGPGPRNCAKVSCSSNAAIFWCNDTDQPKILDSFSDIALGAEVVVYSCGTDGYDLEVAGQAFLFGDYSVIVGRRKCDD</sequence>
<keyword evidence="3" id="KW-1185">Reference proteome</keyword>
<proteinExistence type="predicted"/>
<dbReference type="PANTHER" id="PTHR35605">
    <property type="entry name" value="ECP2 EFFECTOR PROTEIN DOMAIN-CONTAINING PROTEIN-RELATED"/>
    <property type="match status" value="1"/>
</dbReference>
<dbReference type="PANTHER" id="PTHR35605:SF1">
    <property type="entry name" value="ECP2 EFFECTOR PROTEIN DOMAIN-CONTAINING PROTEIN-RELATED"/>
    <property type="match status" value="1"/>
</dbReference>